<organism evidence="1 2">
    <name type="scientific">Acinetobacter guillouiae NIPH 991</name>
    <dbReference type="NCBI Taxonomy" id="1217656"/>
    <lineage>
        <taxon>Bacteria</taxon>
        <taxon>Pseudomonadati</taxon>
        <taxon>Pseudomonadota</taxon>
        <taxon>Gammaproteobacteria</taxon>
        <taxon>Moraxellales</taxon>
        <taxon>Moraxellaceae</taxon>
        <taxon>Acinetobacter</taxon>
    </lineage>
</organism>
<dbReference type="PATRIC" id="fig|1217656.3.peg.1697"/>
<proteinExistence type="predicted"/>
<dbReference type="EMBL" id="APPJ01000009">
    <property type="protein sequence ID" value="ENV18409.1"/>
    <property type="molecule type" value="Genomic_DNA"/>
</dbReference>
<dbReference type="RefSeq" id="WP_004819272.1">
    <property type="nucleotide sequence ID" value="NZ_KB849456.1"/>
</dbReference>
<dbReference type="AlphaFoldDB" id="N8YAU5"/>
<reference evidence="1 2" key="1">
    <citation type="submission" date="2013-02" db="EMBL/GenBank/DDBJ databases">
        <title>The Genome Sequence of Acinetobacter guillouiae NIPH 991.</title>
        <authorList>
            <consortium name="The Broad Institute Genome Sequencing Platform"/>
            <consortium name="The Broad Institute Genome Sequencing Center for Infectious Disease"/>
            <person name="Cerqueira G."/>
            <person name="Feldgarden M."/>
            <person name="Courvalin P."/>
            <person name="Perichon B."/>
            <person name="Grillot-Courvalin C."/>
            <person name="Clermont D."/>
            <person name="Rocha E."/>
            <person name="Yoon E.-J."/>
            <person name="Nemec A."/>
            <person name="Walker B."/>
            <person name="Young S.K."/>
            <person name="Zeng Q."/>
            <person name="Gargeya S."/>
            <person name="Fitzgerald M."/>
            <person name="Haas B."/>
            <person name="Abouelleil A."/>
            <person name="Alvarado L."/>
            <person name="Arachchi H.M."/>
            <person name="Berlin A.M."/>
            <person name="Chapman S.B."/>
            <person name="Dewar J."/>
            <person name="Goldberg J."/>
            <person name="Griggs A."/>
            <person name="Gujja S."/>
            <person name="Hansen M."/>
            <person name="Howarth C."/>
            <person name="Imamovic A."/>
            <person name="Larimer J."/>
            <person name="McCowan C."/>
            <person name="Murphy C."/>
            <person name="Neiman D."/>
            <person name="Pearson M."/>
            <person name="Priest M."/>
            <person name="Roberts A."/>
            <person name="Saif S."/>
            <person name="Shea T."/>
            <person name="Sisk P."/>
            <person name="Sykes S."/>
            <person name="Wortman J."/>
            <person name="Nusbaum C."/>
            <person name="Birren B."/>
        </authorList>
    </citation>
    <scope>NUCLEOTIDE SEQUENCE [LARGE SCALE GENOMIC DNA]</scope>
    <source>
        <strain evidence="1 2">NIPH 991</strain>
    </source>
</reference>
<protein>
    <recommendedName>
        <fullName evidence="3">Nucleoid-associated protein</fullName>
    </recommendedName>
</protein>
<comment type="caution">
    <text evidence="1">The sequence shown here is derived from an EMBL/GenBank/DDBJ whole genome shotgun (WGS) entry which is preliminary data.</text>
</comment>
<accession>N8YAU5</accession>
<dbReference type="eggNOG" id="ENOG5030NDB">
    <property type="taxonomic scope" value="Bacteria"/>
</dbReference>
<keyword evidence="2" id="KW-1185">Reference proteome</keyword>
<gene>
    <name evidence="1" type="ORF">F964_01734</name>
</gene>
<evidence type="ECO:0000313" key="1">
    <source>
        <dbReference type="EMBL" id="ENV18409.1"/>
    </source>
</evidence>
<evidence type="ECO:0008006" key="3">
    <source>
        <dbReference type="Google" id="ProtNLM"/>
    </source>
</evidence>
<name>N8YAU5_ACIGI</name>
<dbReference type="Proteomes" id="UP000013148">
    <property type="component" value="Unassembled WGS sequence"/>
</dbReference>
<evidence type="ECO:0000313" key="2">
    <source>
        <dbReference type="Proteomes" id="UP000013148"/>
    </source>
</evidence>
<sequence length="339" mass="39419">MIDIKNFCMHTIDIENEVFLRKSFTSEKKDFSSYLNTLIEEILRNEKGRAYSFLSDTEEVFSCINEILKGGDWEHFSEKIADKLNRCELDKQKKVSGIATLKRGNFIQVIGKKGDRIVCVLTKVENDPYINEDSLDLSSGLPIKKNRVQKSCYIEFDENLLIVEMILSDSIPKISEYWYSSFLASAPVTESQENTKKAYLAIDDLLKRKIKKTSDTDYWYLRNDLNSYFANKDAFVFDEVIEIFNSYKAESKETSDTLPSFIEELKELPKKKKFDTQFDLDTKDISTRLRRKIILDSNIELRLTGGIEDIKKKIKPGKDEEGEFIKIYSKEGYNAFKNE</sequence>
<dbReference type="HOGENOM" id="CLU_068255_0_0_6"/>